<accession>A0A7D5P6Z9</accession>
<sequence>MQELSAFQRDLLHVLAGLNEPHGLAIKEELEDYYDGEVNHGRLYPNLDKLDEFGLIEKDKFDDRTNIYEITDEGEQVLDQRAAWEKQYYRPTPQRAAATQGD</sequence>
<reference evidence="2 3" key="1">
    <citation type="submission" date="2020-07" db="EMBL/GenBank/DDBJ databases">
        <title>Halosimplex litoreum sp. nov. and Halosimplex rubrum sp. nov., isolated from different salt environments.</title>
        <authorList>
            <person name="Cui H."/>
        </authorList>
    </citation>
    <scope>NUCLEOTIDE SEQUENCE [LARGE SCALE GENOMIC DNA]</scope>
    <source>
        <strain evidence="2 3">R2</strain>
    </source>
</reference>
<organism evidence="2 3">
    <name type="scientific">Halosimplex pelagicum</name>
    <dbReference type="NCBI Taxonomy" id="869886"/>
    <lineage>
        <taxon>Archaea</taxon>
        <taxon>Methanobacteriati</taxon>
        <taxon>Methanobacteriota</taxon>
        <taxon>Stenosarchaea group</taxon>
        <taxon>Halobacteria</taxon>
        <taxon>Halobacteriales</taxon>
        <taxon>Haloarculaceae</taxon>
        <taxon>Halosimplex</taxon>
    </lineage>
</organism>
<dbReference type="RefSeq" id="WP_179922865.1">
    <property type="nucleotide sequence ID" value="NZ_CP058909.1"/>
</dbReference>
<evidence type="ECO:0000313" key="3">
    <source>
        <dbReference type="Proteomes" id="UP000509346"/>
    </source>
</evidence>
<evidence type="ECO:0000259" key="1">
    <source>
        <dbReference type="Pfam" id="PF03551"/>
    </source>
</evidence>
<dbReference type="AlphaFoldDB" id="A0A7D5P6Z9"/>
<protein>
    <submittedName>
        <fullName evidence="2">Helix-turn-helix transcriptional regulator</fullName>
    </submittedName>
</protein>
<dbReference type="Gene3D" id="1.10.10.10">
    <property type="entry name" value="Winged helix-like DNA-binding domain superfamily/Winged helix DNA-binding domain"/>
    <property type="match status" value="1"/>
</dbReference>
<dbReference type="EMBL" id="CP058909">
    <property type="protein sequence ID" value="QLH82397.1"/>
    <property type="molecule type" value="Genomic_DNA"/>
</dbReference>
<dbReference type="InterPro" id="IPR036390">
    <property type="entry name" value="WH_DNA-bd_sf"/>
</dbReference>
<dbReference type="InterPro" id="IPR036388">
    <property type="entry name" value="WH-like_DNA-bd_sf"/>
</dbReference>
<dbReference type="Pfam" id="PF03551">
    <property type="entry name" value="PadR"/>
    <property type="match status" value="1"/>
</dbReference>
<dbReference type="GeneID" id="56083434"/>
<dbReference type="KEGG" id="hpel:HZS54_12555"/>
<name>A0A7D5P6Z9_9EURY</name>
<dbReference type="Proteomes" id="UP000509346">
    <property type="component" value="Chromosome"/>
</dbReference>
<keyword evidence="3" id="KW-1185">Reference proteome</keyword>
<proteinExistence type="predicted"/>
<feature type="domain" description="Transcription regulator PadR N-terminal" evidence="1">
    <location>
        <begin position="11"/>
        <end position="79"/>
    </location>
</feature>
<gene>
    <name evidence="2" type="ORF">HZS54_12555</name>
</gene>
<dbReference type="SUPFAM" id="SSF46785">
    <property type="entry name" value="Winged helix' DNA-binding domain"/>
    <property type="match status" value="1"/>
</dbReference>
<evidence type="ECO:0000313" key="2">
    <source>
        <dbReference type="EMBL" id="QLH82397.1"/>
    </source>
</evidence>
<dbReference type="InterPro" id="IPR005149">
    <property type="entry name" value="Tscrpt_reg_PadR_N"/>
</dbReference>